<evidence type="ECO:0000256" key="2">
    <source>
        <dbReference type="ARBA" id="ARBA00023015"/>
    </source>
</evidence>
<dbReference type="STRING" id="61395.A0A1Y1WCL5"/>
<dbReference type="PANTHER" id="PTHR13097:SF7">
    <property type="entry name" value="GENERAL TRANSCRIPTION FACTOR IIE SUBUNIT 1"/>
    <property type="match status" value="1"/>
</dbReference>
<comment type="caution">
    <text evidence="7">The sequence shown here is derived from an EMBL/GenBank/DDBJ whole genome shotgun (WGS) entry which is preliminary data.</text>
</comment>
<keyword evidence="3" id="KW-0804">Transcription</keyword>
<protein>
    <recommendedName>
        <fullName evidence="6">HTH TFE/IIEalpha-type domain-containing protein</fullName>
    </recommendedName>
</protein>
<dbReference type="GeneID" id="63799877"/>
<dbReference type="GO" id="GO:0006367">
    <property type="term" value="P:transcription initiation at RNA polymerase II promoter"/>
    <property type="evidence" value="ECO:0007669"/>
    <property type="project" value="InterPro"/>
</dbReference>
<sequence length="576" mass="66140">MSHQESLEIVRNLVTVVARTFYDDRYVLALDFLNRHERARDDVLGKYMHVHSREVHKVCGKLREDKLLRSDKRAEPREPGQQPVPRTYYHLDYKLFVDVVKWRMWKLQTLVKEKMEAEQQKLGYECPSCNAHYSTMEALSLVDMATGMFLCENCSSPLEDNKDSEFSLESQRELSRFMEQCQPIINLLKKTDSIILPAPTPFDQVPVPDMSGNGENGADGKGPNGGGRELNVARNTGINTGDILIGFAPDLTPKETARIREAELERKRRQNALPAWHIWSTVSGVQMVVDERIPPEAKMIHEKYTERHELLRRKWDKRARQRVRLVDRELAEAKQVVEAGQREGKEEREEKDESKREGYYSKYYGDVARCVGIQLPHDPREGYQHLLDQLAEAEEHERQEKEKRRLEQEKQEKEKQEAAAAAAAAGNTQHPYRRFRNRNSHFDRHKRDAASSAAWKMKKRLFAFIDGEQTDGAVVPAKGNNAESEANEDGEKPAEKSSGQDVPADLLDPAALEPSDSTLESIVVEDPDHAPSVKIFVDGQPKPIAHITIDDEARMSIEEYAEYWHTWHKVQQQSVM</sequence>
<keyword evidence="4" id="KW-0175">Coiled coil</keyword>
<dbReference type="Proteomes" id="UP000193922">
    <property type="component" value="Unassembled WGS sequence"/>
</dbReference>
<feature type="region of interest" description="Disordered" evidence="5">
    <location>
        <begin position="393"/>
        <end position="450"/>
    </location>
</feature>
<name>A0A1Y1WCL5_9FUNG</name>
<dbReference type="Pfam" id="PF02002">
    <property type="entry name" value="TFIIE_alpha"/>
    <property type="match status" value="1"/>
</dbReference>
<dbReference type="OrthoDB" id="361102at2759"/>
<comment type="similarity">
    <text evidence="1">Belongs to the TFIIE alpha subunit family.</text>
</comment>
<dbReference type="SMART" id="SM00531">
    <property type="entry name" value="TFIIE"/>
    <property type="match status" value="1"/>
</dbReference>
<reference evidence="7 8" key="1">
    <citation type="submission" date="2016-07" db="EMBL/GenBank/DDBJ databases">
        <title>Pervasive Adenine N6-methylation of Active Genes in Fungi.</title>
        <authorList>
            <consortium name="DOE Joint Genome Institute"/>
            <person name="Mondo S.J."/>
            <person name="Dannebaum R.O."/>
            <person name="Kuo R.C."/>
            <person name="Labutti K."/>
            <person name="Haridas S."/>
            <person name="Kuo A."/>
            <person name="Salamov A."/>
            <person name="Ahrendt S.R."/>
            <person name="Lipzen A."/>
            <person name="Sullivan W."/>
            <person name="Andreopoulos W.B."/>
            <person name="Clum A."/>
            <person name="Lindquist E."/>
            <person name="Daum C."/>
            <person name="Ramamoorthy G.K."/>
            <person name="Gryganskyi A."/>
            <person name="Culley D."/>
            <person name="Magnuson J.K."/>
            <person name="James T.Y."/>
            <person name="O'Malley M.A."/>
            <person name="Stajich J.E."/>
            <person name="Spatafora J.W."/>
            <person name="Visel A."/>
            <person name="Grigoriev I.V."/>
        </authorList>
    </citation>
    <scope>NUCLEOTIDE SEQUENCE [LARGE SCALE GENOMIC DNA]</scope>
    <source>
        <strain evidence="7 8">ATCC 12442</strain>
    </source>
</reference>
<proteinExistence type="inferred from homology"/>
<dbReference type="InterPro" id="IPR013083">
    <property type="entry name" value="Znf_RING/FYVE/PHD"/>
</dbReference>
<dbReference type="GO" id="GO:0005673">
    <property type="term" value="C:transcription factor TFIIE complex"/>
    <property type="evidence" value="ECO:0007669"/>
    <property type="project" value="TreeGrafter"/>
</dbReference>
<keyword evidence="2" id="KW-0805">Transcription regulation</keyword>
<gene>
    <name evidence="7" type="ORF">DL89DRAFT_122834</name>
</gene>
<dbReference type="RefSeq" id="XP_040744795.1">
    <property type="nucleotide sequence ID" value="XM_040883229.1"/>
</dbReference>
<evidence type="ECO:0000259" key="6">
    <source>
        <dbReference type="PROSITE" id="PS51344"/>
    </source>
</evidence>
<feature type="region of interest" description="Disordered" evidence="5">
    <location>
        <begin position="472"/>
        <end position="511"/>
    </location>
</feature>
<keyword evidence="8" id="KW-1185">Reference proteome</keyword>
<accession>A0A1Y1WCL5</accession>
<feature type="compositionally biased region" description="Basic and acidic residues" evidence="5">
    <location>
        <begin position="440"/>
        <end position="449"/>
    </location>
</feature>
<dbReference type="Gene3D" id="3.30.40.10">
    <property type="entry name" value="Zinc/RING finger domain, C3HC4 (zinc finger)"/>
    <property type="match status" value="1"/>
</dbReference>
<feature type="compositionally biased region" description="Gly residues" evidence="5">
    <location>
        <begin position="214"/>
        <end position="228"/>
    </location>
</feature>
<dbReference type="InterPro" id="IPR017919">
    <property type="entry name" value="TFIIE/TFIIEa_HTH"/>
</dbReference>
<dbReference type="PANTHER" id="PTHR13097">
    <property type="entry name" value="TRANSCRIPTION INITIATION FACTOR IIE, ALPHA SUBUNIT"/>
    <property type="match status" value="1"/>
</dbReference>
<evidence type="ECO:0000256" key="1">
    <source>
        <dbReference type="ARBA" id="ARBA00008947"/>
    </source>
</evidence>
<evidence type="ECO:0000256" key="5">
    <source>
        <dbReference type="SAM" id="MobiDB-lite"/>
    </source>
</evidence>
<feature type="compositionally biased region" description="Basic and acidic residues" evidence="5">
    <location>
        <begin position="393"/>
        <end position="417"/>
    </location>
</feature>
<evidence type="ECO:0000313" key="8">
    <source>
        <dbReference type="Proteomes" id="UP000193922"/>
    </source>
</evidence>
<feature type="coiled-coil region" evidence="4">
    <location>
        <begin position="330"/>
        <end position="357"/>
    </location>
</feature>
<dbReference type="InterPro" id="IPR039997">
    <property type="entry name" value="TFE"/>
</dbReference>
<dbReference type="PROSITE" id="PS51344">
    <property type="entry name" value="HTH_TFE_IIE"/>
    <property type="match status" value="1"/>
</dbReference>
<organism evidence="7 8">
    <name type="scientific">Linderina pennispora</name>
    <dbReference type="NCBI Taxonomy" id="61395"/>
    <lineage>
        <taxon>Eukaryota</taxon>
        <taxon>Fungi</taxon>
        <taxon>Fungi incertae sedis</taxon>
        <taxon>Zoopagomycota</taxon>
        <taxon>Kickxellomycotina</taxon>
        <taxon>Kickxellomycetes</taxon>
        <taxon>Kickxellales</taxon>
        <taxon>Kickxellaceae</taxon>
        <taxon>Linderina</taxon>
    </lineage>
</organism>
<dbReference type="InterPro" id="IPR002853">
    <property type="entry name" value="TFIIE_asu"/>
</dbReference>
<dbReference type="AlphaFoldDB" id="A0A1Y1WCL5"/>
<dbReference type="SUPFAM" id="SSF57783">
    <property type="entry name" value="Zinc beta-ribbon"/>
    <property type="match status" value="1"/>
</dbReference>
<evidence type="ECO:0000313" key="7">
    <source>
        <dbReference type="EMBL" id="ORX71280.1"/>
    </source>
</evidence>
<evidence type="ECO:0000256" key="3">
    <source>
        <dbReference type="ARBA" id="ARBA00023163"/>
    </source>
</evidence>
<dbReference type="EMBL" id="MCFD01000004">
    <property type="protein sequence ID" value="ORX71280.1"/>
    <property type="molecule type" value="Genomic_DNA"/>
</dbReference>
<feature type="region of interest" description="Disordered" evidence="5">
    <location>
        <begin position="207"/>
        <end position="229"/>
    </location>
</feature>
<feature type="domain" description="HTH TFE/IIEalpha-type" evidence="6">
    <location>
        <begin position="10"/>
        <end position="101"/>
    </location>
</feature>
<evidence type="ECO:0000256" key="4">
    <source>
        <dbReference type="SAM" id="Coils"/>
    </source>
</evidence>
<dbReference type="InterPro" id="IPR024550">
    <property type="entry name" value="TFIIEa/SarR/Rpc3_HTH_dom"/>
</dbReference>